<dbReference type="InterPro" id="IPR011990">
    <property type="entry name" value="TPR-like_helical_dom_sf"/>
</dbReference>
<proteinExistence type="predicted"/>
<organism evidence="4 6">
    <name type="scientific">Rotaria sordida</name>
    <dbReference type="NCBI Taxonomy" id="392033"/>
    <lineage>
        <taxon>Eukaryota</taxon>
        <taxon>Metazoa</taxon>
        <taxon>Spiralia</taxon>
        <taxon>Gnathifera</taxon>
        <taxon>Rotifera</taxon>
        <taxon>Eurotatoria</taxon>
        <taxon>Bdelloidea</taxon>
        <taxon>Philodinida</taxon>
        <taxon>Philodinidae</taxon>
        <taxon>Rotaria</taxon>
    </lineage>
</organism>
<dbReference type="Proteomes" id="UP000663823">
    <property type="component" value="Unassembled WGS sequence"/>
</dbReference>
<dbReference type="Proteomes" id="UP000663874">
    <property type="component" value="Unassembled WGS sequence"/>
</dbReference>
<accession>A0A818Z7Z3</accession>
<sequence length="391" mass="45325">MDLGHKIKNCDLIGIVELKKQAKSSEDSITTAIDGHTSTKPHRPFNSRIIQNFILIWLHSDIDDDNDNEFRNSIIELQRVVNAVITFTDVDECISTIIDIKDEKVLIIISGEFDHNIVPLLHSLTQINSIYIFCKNGSKQKQWAQQWPKANELYEFLLDQSYNDREKTHFYHQLGWSKKSQRKYEEAIICYEKSLEIKQKVMPPNHSSFAVSFNEIGSVYEKMNKYTKALLYYEKGLAIQYEMPSSNNSGLAYTYSNIGTVYEKMNDYSKALSFHEKALEIRQNEDSSNNLTLAFSYNHIGSVYEKMNDYSEALSSHKKALEIQQKILPPNHPDLAQTYSNIGFVYCKMGQYSKALQFHQQAVDIGKRSLPANHPRLQPWLKNLEYIKRKI</sequence>
<dbReference type="PROSITE" id="PS50005">
    <property type="entry name" value="TPR"/>
    <property type="match status" value="5"/>
</dbReference>
<evidence type="ECO:0000313" key="6">
    <source>
        <dbReference type="Proteomes" id="UP000663823"/>
    </source>
</evidence>
<dbReference type="InterPro" id="IPR019734">
    <property type="entry name" value="TPR_rpt"/>
</dbReference>
<feature type="repeat" description="TPR" evidence="3">
    <location>
        <begin position="336"/>
        <end position="369"/>
    </location>
</feature>
<comment type="caution">
    <text evidence="4">The sequence shown here is derived from an EMBL/GenBank/DDBJ whole genome shotgun (WGS) entry which is preliminary data.</text>
</comment>
<feature type="repeat" description="TPR" evidence="3">
    <location>
        <begin position="210"/>
        <end position="243"/>
    </location>
</feature>
<reference evidence="4" key="1">
    <citation type="submission" date="2021-02" db="EMBL/GenBank/DDBJ databases">
        <authorList>
            <person name="Nowell W R."/>
        </authorList>
    </citation>
    <scope>NUCLEOTIDE SEQUENCE</scope>
</reference>
<dbReference type="PROSITE" id="PS50293">
    <property type="entry name" value="TPR_REGION"/>
    <property type="match status" value="3"/>
</dbReference>
<gene>
    <name evidence="5" type="ORF">FNK824_LOCUS14627</name>
    <name evidence="4" type="ORF">OTI717_LOCUS16078</name>
</gene>
<feature type="repeat" description="TPR" evidence="3">
    <location>
        <begin position="252"/>
        <end position="285"/>
    </location>
</feature>
<evidence type="ECO:0000313" key="4">
    <source>
        <dbReference type="EMBL" id="CAF3760275.1"/>
    </source>
</evidence>
<evidence type="ECO:0000256" key="1">
    <source>
        <dbReference type="ARBA" id="ARBA00022737"/>
    </source>
</evidence>
<dbReference type="PANTHER" id="PTHR45641:SF1">
    <property type="entry name" value="AAA+ ATPASE DOMAIN-CONTAINING PROTEIN"/>
    <property type="match status" value="1"/>
</dbReference>
<dbReference type="SMART" id="SM00028">
    <property type="entry name" value="TPR"/>
    <property type="match status" value="5"/>
</dbReference>
<dbReference type="AlphaFoldDB" id="A0A818Z7Z3"/>
<name>A0A818Z7Z3_9BILA</name>
<protein>
    <submittedName>
        <fullName evidence="4">Uncharacterized protein</fullName>
    </submittedName>
</protein>
<dbReference type="PANTHER" id="PTHR45641">
    <property type="entry name" value="TETRATRICOPEPTIDE REPEAT PROTEIN (AFU_ORTHOLOGUE AFUA_6G03870)"/>
    <property type="match status" value="1"/>
</dbReference>
<keyword evidence="1" id="KW-0677">Repeat</keyword>
<evidence type="ECO:0000313" key="5">
    <source>
        <dbReference type="EMBL" id="CAF3794346.1"/>
    </source>
</evidence>
<dbReference type="EMBL" id="CAJOAX010001968">
    <property type="protein sequence ID" value="CAF3760275.1"/>
    <property type="molecule type" value="Genomic_DNA"/>
</dbReference>
<dbReference type="EMBL" id="CAJOBE010002036">
    <property type="protein sequence ID" value="CAF3794346.1"/>
    <property type="molecule type" value="Genomic_DNA"/>
</dbReference>
<dbReference type="Pfam" id="PF13181">
    <property type="entry name" value="TPR_8"/>
    <property type="match status" value="1"/>
</dbReference>
<evidence type="ECO:0000256" key="2">
    <source>
        <dbReference type="ARBA" id="ARBA00022803"/>
    </source>
</evidence>
<keyword evidence="2 3" id="KW-0802">TPR repeat</keyword>
<feature type="repeat" description="TPR" evidence="3">
    <location>
        <begin position="168"/>
        <end position="201"/>
    </location>
</feature>
<dbReference type="SUPFAM" id="SSF81901">
    <property type="entry name" value="HCP-like"/>
    <property type="match status" value="1"/>
</dbReference>
<feature type="repeat" description="TPR" evidence="3">
    <location>
        <begin position="294"/>
        <end position="327"/>
    </location>
</feature>
<dbReference type="Gene3D" id="1.25.40.10">
    <property type="entry name" value="Tetratricopeptide repeat domain"/>
    <property type="match status" value="2"/>
</dbReference>
<evidence type="ECO:0000256" key="3">
    <source>
        <dbReference type="PROSITE-ProRule" id="PRU00339"/>
    </source>
</evidence>
<dbReference type="Pfam" id="PF13424">
    <property type="entry name" value="TPR_12"/>
    <property type="match status" value="2"/>
</dbReference>